<keyword evidence="1" id="KW-0472">Membrane</keyword>
<dbReference type="PROSITE" id="PS00409">
    <property type="entry name" value="PROKAR_NTER_METHYL"/>
    <property type="match status" value="1"/>
</dbReference>
<feature type="transmembrane region" description="Helical" evidence="1">
    <location>
        <begin position="12"/>
        <end position="35"/>
    </location>
</feature>
<protein>
    <submittedName>
        <fullName evidence="2">Prepilin-type N-terminal cleavage/methylation domain-containing protein</fullName>
    </submittedName>
</protein>
<dbReference type="AlphaFoldDB" id="A0A1H0DJE6"/>
<evidence type="ECO:0000313" key="3">
    <source>
        <dbReference type="Proteomes" id="UP000199602"/>
    </source>
</evidence>
<dbReference type="STRING" id="206665.SAMN04488516_10545"/>
<dbReference type="Proteomes" id="UP000199602">
    <property type="component" value="Unassembled WGS sequence"/>
</dbReference>
<dbReference type="Pfam" id="PF07963">
    <property type="entry name" value="N_methyl"/>
    <property type="match status" value="1"/>
</dbReference>
<gene>
    <name evidence="2" type="ORF">SAMN04488516_10545</name>
</gene>
<reference evidence="2 3" key="1">
    <citation type="submission" date="2016-10" db="EMBL/GenBank/DDBJ databases">
        <authorList>
            <person name="de Groot N.N."/>
        </authorList>
    </citation>
    <scope>NUCLEOTIDE SEQUENCE [LARGE SCALE GENOMIC DNA]</scope>
    <source>
        <strain evidence="2 3">DSM 15269</strain>
    </source>
</reference>
<dbReference type="OrthoDB" id="5455340at2"/>
<dbReference type="EMBL" id="FNIN01000005">
    <property type="protein sequence ID" value="SDN70272.1"/>
    <property type="molecule type" value="Genomic_DNA"/>
</dbReference>
<evidence type="ECO:0000313" key="2">
    <source>
        <dbReference type="EMBL" id="SDN70272.1"/>
    </source>
</evidence>
<sequence length="138" mass="15788">MNLKKNLYKIKGFSLIELILTLVIAGILGAILFTLTSSHPLNSVQPLILLKKEATLINAMETVNAKYRNKLKTGYLDLDSFKNEINIIVKQIDPKINTSSYYILFDNNHQEIKDLISKRILKVELKKDDLIIVNIFTK</sequence>
<evidence type="ECO:0000256" key="1">
    <source>
        <dbReference type="SAM" id="Phobius"/>
    </source>
</evidence>
<dbReference type="NCBIfam" id="TIGR02532">
    <property type="entry name" value="IV_pilin_GFxxxE"/>
    <property type="match status" value="1"/>
</dbReference>
<dbReference type="InterPro" id="IPR012902">
    <property type="entry name" value="N_methyl_site"/>
</dbReference>
<accession>A0A1H0DJE6</accession>
<keyword evidence="1" id="KW-0812">Transmembrane</keyword>
<proteinExistence type="predicted"/>
<organism evidence="2 3">
    <name type="scientific">Desulfonauticus submarinus</name>
    <dbReference type="NCBI Taxonomy" id="206665"/>
    <lineage>
        <taxon>Bacteria</taxon>
        <taxon>Pseudomonadati</taxon>
        <taxon>Thermodesulfobacteriota</taxon>
        <taxon>Desulfovibrionia</taxon>
        <taxon>Desulfovibrionales</taxon>
        <taxon>Desulfonauticaceae</taxon>
        <taxon>Desulfonauticus</taxon>
    </lineage>
</organism>
<dbReference type="RefSeq" id="WP_092065044.1">
    <property type="nucleotide sequence ID" value="NZ_FNIN01000005.1"/>
</dbReference>
<keyword evidence="1" id="KW-1133">Transmembrane helix</keyword>
<keyword evidence="3" id="KW-1185">Reference proteome</keyword>
<name>A0A1H0DJE6_9BACT</name>